<dbReference type="AlphaFoldDB" id="A0A2X2HNH5"/>
<organism evidence="1 2">
    <name type="scientific">Shigella dysenteriae</name>
    <dbReference type="NCBI Taxonomy" id="622"/>
    <lineage>
        <taxon>Bacteria</taxon>
        <taxon>Pseudomonadati</taxon>
        <taxon>Pseudomonadota</taxon>
        <taxon>Gammaproteobacteria</taxon>
        <taxon>Enterobacterales</taxon>
        <taxon>Enterobacteriaceae</taxon>
        <taxon>Shigella</taxon>
    </lineage>
</organism>
<reference evidence="1 2" key="1">
    <citation type="submission" date="2018-06" db="EMBL/GenBank/DDBJ databases">
        <authorList>
            <consortium name="Pathogen Informatics"/>
            <person name="Doyle S."/>
        </authorList>
    </citation>
    <scope>NUCLEOTIDE SEQUENCE [LARGE SCALE GENOMIC DNA]</scope>
    <source>
        <strain evidence="1 2">NCTC4837</strain>
    </source>
</reference>
<sequence>MHSDYYNMVFGEKLANILYEANSQFFYERNVIEEAVNALFCEREIINNKNMVMTLTY</sequence>
<evidence type="ECO:0000313" key="1">
    <source>
        <dbReference type="EMBL" id="SPZ68453.1"/>
    </source>
</evidence>
<protein>
    <submittedName>
        <fullName evidence="1">Uncharacterized protein</fullName>
    </submittedName>
</protein>
<accession>A0A2X2HNH5</accession>
<dbReference type="EMBL" id="UAUQ01000003">
    <property type="protein sequence ID" value="SPZ68453.1"/>
    <property type="molecule type" value="Genomic_DNA"/>
</dbReference>
<proteinExistence type="predicted"/>
<evidence type="ECO:0000313" key="2">
    <source>
        <dbReference type="Proteomes" id="UP000251082"/>
    </source>
</evidence>
<gene>
    <name evidence="1" type="ORF">NCTC4837_00660</name>
</gene>
<dbReference type="Proteomes" id="UP000251082">
    <property type="component" value="Unassembled WGS sequence"/>
</dbReference>
<name>A0A2X2HNH5_SHIDY</name>